<dbReference type="EMBL" id="LR593887">
    <property type="protein sequence ID" value="VTR97296.1"/>
    <property type="molecule type" value="Genomic_DNA"/>
</dbReference>
<reference evidence="2" key="1">
    <citation type="submission" date="2019-04" db="EMBL/GenBank/DDBJ databases">
        <authorList>
            <consortium name="Science for Life Laboratories"/>
        </authorList>
    </citation>
    <scope>NUCLEOTIDE SEQUENCE</scope>
    <source>
        <strain evidence="2">MBLW1</strain>
    </source>
</reference>
<dbReference type="AlphaFoldDB" id="A0A6C2YI45"/>
<evidence type="ECO:0000313" key="3">
    <source>
        <dbReference type="Proteomes" id="UP000464378"/>
    </source>
</evidence>
<sequence>MQSPWNVLENLPEPAAQEQFLTLLQARGVHLERIVSHGHVSPPGFWYDQPQTEWVLLVQGTATLTVGDITHELKTGDSLRIPAHARHRVDRTDTNPPTIWIALHVTDAA</sequence>
<evidence type="ECO:0000259" key="1">
    <source>
        <dbReference type="Pfam" id="PF07883"/>
    </source>
</evidence>
<dbReference type="Gene3D" id="2.60.120.10">
    <property type="entry name" value="Jelly Rolls"/>
    <property type="match status" value="1"/>
</dbReference>
<accession>A0A6C2YI45</accession>
<proteinExistence type="predicted"/>
<dbReference type="Pfam" id="PF07883">
    <property type="entry name" value="Cupin_2"/>
    <property type="match status" value="1"/>
</dbReference>
<organism evidence="2">
    <name type="scientific">Tuwongella immobilis</name>
    <dbReference type="NCBI Taxonomy" id="692036"/>
    <lineage>
        <taxon>Bacteria</taxon>
        <taxon>Pseudomonadati</taxon>
        <taxon>Planctomycetota</taxon>
        <taxon>Planctomycetia</taxon>
        <taxon>Gemmatales</taxon>
        <taxon>Gemmataceae</taxon>
        <taxon>Tuwongella</taxon>
    </lineage>
</organism>
<gene>
    <name evidence="2" type="ORF">GMBLW1_30210</name>
</gene>
<dbReference type="InterPro" id="IPR013096">
    <property type="entry name" value="Cupin_2"/>
</dbReference>
<name>A0A6C2YI45_9BACT</name>
<dbReference type="RefSeq" id="WP_162656099.1">
    <property type="nucleotide sequence ID" value="NZ_LR593887.1"/>
</dbReference>
<dbReference type="InterPro" id="IPR011051">
    <property type="entry name" value="RmlC_Cupin_sf"/>
</dbReference>
<dbReference type="CDD" id="cd06981">
    <property type="entry name" value="cupin_reut_a1446"/>
    <property type="match status" value="1"/>
</dbReference>
<feature type="domain" description="Cupin type-2" evidence="1">
    <location>
        <begin position="48"/>
        <end position="102"/>
    </location>
</feature>
<evidence type="ECO:0000313" key="2">
    <source>
        <dbReference type="EMBL" id="VIP00939.1"/>
    </source>
</evidence>
<dbReference type="InterPro" id="IPR014710">
    <property type="entry name" value="RmlC-like_jellyroll"/>
</dbReference>
<keyword evidence="3" id="KW-1185">Reference proteome</keyword>
<dbReference type="Proteomes" id="UP000464378">
    <property type="component" value="Chromosome"/>
</dbReference>
<dbReference type="EMBL" id="LR586016">
    <property type="protein sequence ID" value="VIP00939.1"/>
    <property type="molecule type" value="Genomic_DNA"/>
</dbReference>
<protein>
    <recommendedName>
        <fullName evidence="1">Cupin type-2 domain-containing protein</fullName>
    </recommendedName>
</protein>
<dbReference type="SUPFAM" id="SSF51182">
    <property type="entry name" value="RmlC-like cupins"/>
    <property type="match status" value="1"/>
</dbReference>
<dbReference type="InParanoid" id="A0A6C2YI45"/>
<dbReference type="KEGG" id="tim:GMBLW1_30210"/>